<dbReference type="Gene3D" id="3.40.50.170">
    <property type="entry name" value="Formyl transferase, N-terminal domain"/>
    <property type="match status" value="1"/>
</dbReference>
<dbReference type="EC" id="2.1.2.2" evidence="4"/>
<dbReference type="Proteomes" id="UP000075243">
    <property type="component" value="Unassembled WGS sequence"/>
</dbReference>
<evidence type="ECO:0000256" key="7">
    <source>
        <dbReference type="ARBA" id="ARBA00022729"/>
    </source>
</evidence>
<evidence type="ECO:0000256" key="1">
    <source>
        <dbReference type="ARBA" id="ARBA00004575"/>
    </source>
</evidence>
<dbReference type="PROSITE" id="PS00373">
    <property type="entry name" value="GART"/>
    <property type="match status" value="1"/>
</dbReference>
<evidence type="ECO:0000256" key="6">
    <source>
        <dbReference type="ARBA" id="ARBA00022692"/>
    </source>
</evidence>
<keyword evidence="16" id="KW-1185">Reference proteome</keyword>
<evidence type="ECO:0000256" key="12">
    <source>
        <dbReference type="SAM" id="MobiDB-lite"/>
    </source>
</evidence>
<gene>
    <name evidence="15" type="ORF">KK1_039378</name>
</gene>
<keyword evidence="8" id="KW-0658">Purine biosynthesis</keyword>
<dbReference type="InterPro" id="IPR001555">
    <property type="entry name" value="GART_AS"/>
</dbReference>
<evidence type="ECO:0000256" key="8">
    <source>
        <dbReference type="ARBA" id="ARBA00022755"/>
    </source>
</evidence>
<comment type="similarity">
    <text evidence="3">Belongs to the NEMP family.</text>
</comment>
<name>A0A151RA12_CAJCA</name>
<dbReference type="Pfam" id="PF00551">
    <property type="entry name" value="Formyl_trans_N"/>
    <property type="match status" value="1"/>
</dbReference>
<proteinExistence type="inferred from homology"/>
<dbReference type="NCBIfam" id="TIGR00639">
    <property type="entry name" value="PurN"/>
    <property type="match status" value="1"/>
</dbReference>
<feature type="domain" description="Formyl transferase N-terminal" evidence="14">
    <location>
        <begin position="87"/>
        <end position="269"/>
    </location>
</feature>
<dbReference type="InterPro" id="IPR002376">
    <property type="entry name" value="Formyl_transf_N"/>
</dbReference>
<protein>
    <recommendedName>
        <fullName evidence="4">phosphoribosylglycinamide formyltransferase 1</fullName>
        <ecNumber evidence="4">2.1.2.2</ecNumber>
    </recommendedName>
</protein>
<dbReference type="STRING" id="3821.A0A151RA12"/>
<dbReference type="Pfam" id="PF10225">
    <property type="entry name" value="NEMP"/>
    <property type="match status" value="1"/>
</dbReference>
<feature type="transmembrane region" description="Helical" evidence="13">
    <location>
        <begin position="340"/>
        <end position="357"/>
    </location>
</feature>
<dbReference type="InterPro" id="IPR019358">
    <property type="entry name" value="NEMP_fam"/>
</dbReference>
<comment type="subcellular location">
    <subcellularLocation>
        <location evidence="1">Nucleus inner membrane</location>
        <topology evidence="1">Multi-pass membrane protein</topology>
        <orientation evidence="1">Nucleoplasmic side</orientation>
    </subcellularLocation>
</comment>
<evidence type="ECO:0000256" key="4">
    <source>
        <dbReference type="ARBA" id="ARBA00012254"/>
    </source>
</evidence>
<keyword evidence="6 13" id="KW-0812">Transmembrane</keyword>
<evidence type="ECO:0000256" key="3">
    <source>
        <dbReference type="ARBA" id="ARBA00005748"/>
    </source>
</evidence>
<evidence type="ECO:0000256" key="2">
    <source>
        <dbReference type="ARBA" id="ARBA00005054"/>
    </source>
</evidence>
<keyword evidence="10 13" id="KW-0472">Membrane</keyword>
<keyword evidence="7" id="KW-0732">Signal</keyword>
<keyword evidence="5" id="KW-0808">Transferase</keyword>
<evidence type="ECO:0000256" key="13">
    <source>
        <dbReference type="SAM" id="Phobius"/>
    </source>
</evidence>
<feature type="region of interest" description="Disordered" evidence="12">
    <location>
        <begin position="526"/>
        <end position="546"/>
    </location>
</feature>
<feature type="compositionally biased region" description="Polar residues" evidence="12">
    <location>
        <begin position="636"/>
        <end position="648"/>
    </location>
</feature>
<dbReference type="InterPro" id="IPR004607">
    <property type="entry name" value="GART"/>
</dbReference>
<keyword evidence="9 13" id="KW-1133">Transmembrane helix</keyword>
<accession>A0A151RA12</accession>
<dbReference type="HAMAP" id="MF_01930">
    <property type="entry name" value="PurN"/>
    <property type="match status" value="1"/>
</dbReference>
<feature type="region of interest" description="Disordered" evidence="12">
    <location>
        <begin position="629"/>
        <end position="659"/>
    </location>
</feature>
<reference evidence="15" key="1">
    <citation type="journal article" date="2012" name="Nat. Biotechnol.">
        <title>Draft genome sequence of pigeonpea (Cajanus cajan), an orphan legume crop of resource-poor farmers.</title>
        <authorList>
            <person name="Varshney R.K."/>
            <person name="Chen W."/>
            <person name="Li Y."/>
            <person name="Bharti A.K."/>
            <person name="Saxena R.K."/>
            <person name="Schlueter J.A."/>
            <person name="Donoghue M.T."/>
            <person name="Azam S."/>
            <person name="Fan G."/>
            <person name="Whaley A.M."/>
            <person name="Farmer A.D."/>
            <person name="Sheridan J."/>
            <person name="Iwata A."/>
            <person name="Tuteja R."/>
            <person name="Penmetsa R.V."/>
            <person name="Wu W."/>
            <person name="Upadhyaya H.D."/>
            <person name="Yang S.P."/>
            <person name="Shah T."/>
            <person name="Saxena K.B."/>
            <person name="Michael T."/>
            <person name="McCombie W.R."/>
            <person name="Yang B."/>
            <person name="Zhang G."/>
            <person name="Yang H."/>
            <person name="Wang J."/>
            <person name="Spillane C."/>
            <person name="Cook D.R."/>
            <person name="May G.D."/>
            <person name="Xu X."/>
            <person name="Jackson S.A."/>
        </authorList>
    </citation>
    <scope>NUCLEOTIDE SEQUENCE [LARGE SCALE GENOMIC DNA]</scope>
</reference>
<sequence length="659" mass="72745">MEAQQILPRFCPKSSLAPSVPLVKQSFSLMCPPLPSSSSYPSVQSGAFPAISIVRREVCSSSWRRVWCSSSSGAEPKEGHEVTVRRKKLAVFVSGGGSNFRSIHEASKRGSLHGDVLVLVTNKSECGGAEYARNNGIPVILFPKAKDESNGLSPADLVDTLRKFEVDFILLAGYLKLIPAELIRAYQKSILNIHPSLLPAFGGKGYYGMKVHKAVIASGARFSGPTIHFVDEHYDTGRILAQRLVPVLANDTAEELATRVLNEAKSAISRLSSHTYSWDPSPLPFFSSSLSNHHDPLTLKGVGIENPVVEVTPSSTPLEHIILWFPWSSIDLMGKTLCRFILDCIGIFLVIIIILFQGMKLMPIGRKNILYLIIYGSVVGAGSFLLHQFSLILNSIFQSLGLSEEMHNSAGAALGYWIVRRFFISKEDGSVDAGAAQFVKWAMYIVGTTSILQSTLDPLLAIPLPAIGALIYCGAACKLFSAIKLFHGCLYKVLGSRLIVAFGNDDYLLQRLRRRRGRAEFLSKSTPKGKQWKSPKGKLWNSPKKSAWSDSPVRGVVLPYSGILSQSSGTQIGQDYYSTFHKTRNRKQFTKQEWDEFTRESTKQALAEWAASPEFTDWIVEHANRIKVLPRESSDETMGSESDSTDLGSGNGYRLFNWQ</sequence>
<dbReference type="InterPro" id="IPR036477">
    <property type="entry name" value="Formyl_transf_N_sf"/>
</dbReference>
<dbReference type="GO" id="GO:0005637">
    <property type="term" value="C:nuclear inner membrane"/>
    <property type="evidence" value="ECO:0007669"/>
    <property type="project" value="UniProtKB-SubCell"/>
</dbReference>
<organism evidence="15 16">
    <name type="scientific">Cajanus cajan</name>
    <name type="common">Pigeon pea</name>
    <name type="synonym">Cajanus indicus</name>
    <dbReference type="NCBI Taxonomy" id="3821"/>
    <lineage>
        <taxon>Eukaryota</taxon>
        <taxon>Viridiplantae</taxon>
        <taxon>Streptophyta</taxon>
        <taxon>Embryophyta</taxon>
        <taxon>Tracheophyta</taxon>
        <taxon>Spermatophyta</taxon>
        <taxon>Magnoliopsida</taxon>
        <taxon>eudicotyledons</taxon>
        <taxon>Gunneridae</taxon>
        <taxon>Pentapetalae</taxon>
        <taxon>rosids</taxon>
        <taxon>fabids</taxon>
        <taxon>Fabales</taxon>
        <taxon>Fabaceae</taxon>
        <taxon>Papilionoideae</taxon>
        <taxon>50 kb inversion clade</taxon>
        <taxon>NPAAA clade</taxon>
        <taxon>indigoferoid/millettioid clade</taxon>
        <taxon>Phaseoleae</taxon>
        <taxon>Cajanus</taxon>
    </lineage>
</organism>
<dbReference type="Gramene" id="C.cajan_38957.t">
    <property type="protein sequence ID" value="C.cajan_38957.t"/>
    <property type="gene ID" value="C.cajan_38957"/>
</dbReference>
<evidence type="ECO:0000259" key="14">
    <source>
        <dbReference type="Pfam" id="PF00551"/>
    </source>
</evidence>
<evidence type="ECO:0000256" key="9">
    <source>
        <dbReference type="ARBA" id="ARBA00022989"/>
    </source>
</evidence>
<comment type="pathway">
    <text evidence="2">Purine metabolism; IMP biosynthesis via de novo pathway; N(2)-formyl-N(1)-(5-phospho-D-ribosyl)glycinamide from N(1)-(5-phospho-D-ribosyl)glycinamide (10-formyl THF route): step 1/1.</text>
</comment>
<dbReference type="SUPFAM" id="SSF53328">
    <property type="entry name" value="Formyltransferase"/>
    <property type="match status" value="1"/>
</dbReference>
<dbReference type="UniPathway" id="UPA00074">
    <property type="reaction ID" value="UER00126"/>
</dbReference>
<dbReference type="GO" id="GO:0006189">
    <property type="term" value="P:'de novo' IMP biosynthetic process"/>
    <property type="evidence" value="ECO:0007669"/>
    <property type="project" value="UniProtKB-UniPathway"/>
</dbReference>
<evidence type="ECO:0000256" key="5">
    <source>
        <dbReference type="ARBA" id="ARBA00022679"/>
    </source>
</evidence>
<keyword evidence="11" id="KW-0539">Nucleus</keyword>
<dbReference type="GO" id="GO:0004644">
    <property type="term" value="F:phosphoribosylglycinamide formyltransferase activity"/>
    <property type="evidence" value="ECO:0007669"/>
    <property type="project" value="UniProtKB-EC"/>
</dbReference>
<dbReference type="EMBL" id="KQ483917">
    <property type="protein sequence ID" value="KYP39329.1"/>
    <property type="molecule type" value="Genomic_DNA"/>
</dbReference>
<evidence type="ECO:0000313" key="15">
    <source>
        <dbReference type="EMBL" id="KYP39329.1"/>
    </source>
</evidence>
<evidence type="ECO:0000256" key="10">
    <source>
        <dbReference type="ARBA" id="ARBA00023136"/>
    </source>
</evidence>
<feature type="transmembrane region" description="Helical" evidence="13">
    <location>
        <begin position="369"/>
        <end position="389"/>
    </location>
</feature>
<evidence type="ECO:0000313" key="16">
    <source>
        <dbReference type="Proteomes" id="UP000075243"/>
    </source>
</evidence>
<dbReference type="CDD" id="cd08645">
    <property type="entry name" value="FMT_core_GART"/>
    <property type="match status" value="1"/>
</dbReference>
<dbReference type="AlphaFoldDB" id="A0A151RA12"/>
<dbReference type="PANTHER" id="PTHR31587">
    <property type="entry name" value="TRANSMEMBRANE PROTEIN (DUF2215)"/>
    <property type="match status" value="1"/>
</dbReference>
<evidence type="ECO:0000256" key="11">
    <source>
        <dbReference type="ARBA" id="ARBA00023242"/>
    </source>
</evidence>
<dbReference type="PANTHER" id="PTHR31587:SF3">
    <property type="entry name" value="EXPRESSED PROTEIN"/>
    <property type="match status" value="1"/>
</dbReference>